<name>A0A7C1JVC2_9CHLR</name>
<organism evidence="1">
    <name type="scientific">Caldilinea aerophila</name>
    <dbReference type="NCBI Taxonomy" id="133453"/>
    <lineage>
        <taxon>Bacteria</taxon>
        <taxon>Bacillati</taxon>
        <taxon>Chloroflexota</taxon>
        <taxon>Caldilineae</taxon>
        <taxon>Caldilineales</taxon>
        <taxon>Caldilineaceae</taxon>
        <taxon>Caldilinea</taxon>
    </lineage>
</organism>
<gene>
    <name evidence="1" type="ORF">ENQ20_19095</name>
</gene>
<accession>A0A7C1JVC2</accession>
<reference evidence="1" key="1">
    <citation type="journal article" date="2020" name="mSystems">
        <title>Genome- and Community-Level Interaction Insights into Carbon Utilization and Element Cycling Functions of Hydrothermarchaeota in Hydrothermal Sediment.</title>
        <authorList>
            <person name="Zhou Z."/>
            <person name="Liu Y."/>
            <person name="Xu W."/>
            <person name="Pan J."/>
            <person name="Luo Z.H."/>
            <person name="Li M."/>
        </authorList>
    </citation>
    <scope>NUCLEOTIDE SEQUENCE [LARGE SCALE GENOMIC DNA]</scope>
    <source>
        <strain evidence="1">SpSt-289</strain>
    </source>
</reference>
<dbReference type="EMBL" id="DSMG01000195">
    <property type="protein sequence ID" value="HDX33567.1"/>
    <property type="molecule type" value="Genomic_DNA"/>
</dbReference>
<protein>
    <submittedName>
        <fullName evidence="1">Uncharacterized protein</fullName>
    </submittedName>
</protein>
<evidence type="ECO:0000313" key="1">
    <source>
        <dbReference type="EMBL" id="HDX33567.1"/>
    </source>
</evidence>
<comment type="caution">
    <text evidence="1">The sequence shown here is derived from an EMBL/GenBank/DDBJ whole genome shotgun (WGS) entry which is preliminary data.</text>
</comment>
<dbReference type="AlphaFoldDB" id="A0A7C1JVC2"/>
<proteinExistence type="predicted"/>
<sequence>MPKDEFVAEDPMALVGVVIPGEPGMLETMAESIVEEYVRLGWEEPRLFALFINPMFMATHRIYRQKGETYVRELIRRVREQWVISKDLATLR</sequence>